<evidence type="ECO:0000256" key="1">
    <source>
        <dbReference type="SAM" id="SignalP"/>
    </source>
</evidence>
<dbReference type="AlphaFoldDB" id="A0A0R1PAU4"/>
<dbReference type="RefSeq" id="WP_057750978.1">
    <property type="nucleotide sequence ID" value="NZ_AZER01000016.1"/>
</dbReference>
<accession>A0A0R1PAU4</accession>
<dbReference type="PANTHER" id="PTHR43283">
    <property type="entry name" value="BETA-LACTAMASE-RELATED"/>
    <property type="match status" value="1"/>
</dbReference>
<feature type="chain" id="PRO_5006408887" evidence="1">
    <location>
        <begin position="25"/>
        <end position="344"/>
    </location>
</feature>
<dbReference type="InterPro" id="IPR012338">
    <property type="entry name" value="Beta-lactam/transpept-like"/>
</dbReference>
<dbReference type="InterPro" id="IPR050789">
    <property type="entry name" value="Diverse_Enzym_Activities"/>
</dbReference>
<organism evidence="3 4">
    <name type="scientific">Limosilactobacillus frumenti DSM 13145</name>
    <dbReference type="NCBI Taxonomy" id="1423746"/>
    <lineage>
        <taxon>Bacteria</taxon>
        <taxon>Bacillati</taxon>
        <taxon>Bacillota</taxon>
        <taxon>Bacilli</taxon>
        <taxon>Lactobacillales</taxon>
        <taxon>Lactobacillaceae</taxon>
        <taxon>Limosilactobacillus</taxon>
    </lineage>
</organism>
<evidence type="ECO:0000313" key="3">
    <source>
        <dbReference type="EMBL" id="KRL27218.1"/>
    </source>
</evidence>
<keyword evidence="1" id="KW-0732">Signal</keyword>
<gene>
    <name evidence="3" type="ORF">FD27_GL000970</name>
</gene>
<dbReference type="InterPro" id="IPR001466">
    <property type="entry name" value="Beta-lactam-related"/>
</dbReference>
<keyword evidence="4" id="KW-1185">Reference proteome</keyword>
<dbReference type="SUPFAM" id="SSF56601">
    <property type="entry name" value="beta-lactamase/transpeptidase-like"/>
    <property type="match status" value="1"/>
</dbReference>
<comment type="caution">
    <text evidence="3">The sequence shown here is derived from an EMBL/GenBank/DDBJ whole genome shotgun (WGS) entry which is preliminary data.</text>
</comment>
<evidence type="ECO:0000313" key="4">
    <source>
        <dbReference type="Proteomes" id="UP000051445"/>
    </source>
</evidence>
<dbReference type="PATRIC" id="fig|1423746.3.peg.984"/>
<reference evidence="3 4" key="1">
    <citation type="journal article" date="2015" name="Genome Announc.">
        <title>Expanding the biotechnology potential of lactobacilli through comparative genomics of 213 strains and associated genera.</title>
        <authorList>
            <person name="Sun Z."/>
            <person name="Harris H.M."/>
            <person name="McCann A."/>
            <person name="Guo C."/>
            <person name="Argimon S."/>
            <person name="Zhang W."/>
            <person name="Yang X."/>
            <person name="Jeffery I.B."/>
            <person name="Cooney J.C."/>
            <person name="Kagawa T.F."/>
            <person name="Liu W."/>
            <person name="Song Y."/>
            <person name="Salvetti E."/>
            <person name="Wrobel A."/>
            <person name="Rasinkangas P."/>
            <person name="Parkhill J."/>
            <person name="Rea M.C."/>
            <person name="O'Sullivan O."/>
            <person name="Ritari J."/>
            <person name="Douillard F.P."/>
            <person name="Paul Ross R."/>
            <person name="Yang R."/>
            <person name="Briner A.E."/>
            <person name="Felis G.E."/>
            <person name="de Vos W.M."/>
            <person name="Barrangou R."/>
            <person name="Klaenhammer T.R."/>
            <person name="Caufield P.W."/>
            <person name="Cui Y."/>
            <person name="Zhang H."/>
            <person name="O'Toole P.W."/>
        </authorList>
    </citation>
    <scope>NUCLEOTIDE SEQUENCE [LARGE SCALE GENOMIC DNA]</scope>
    <source>
        <strain evidence="3 4">DSM 13145</strain>
    </source>
</reference>
<proteinExistence type="predicted"/>
<dbReference type="EMBL" id="AZER01000016">
    <property type="protein sequence ID" value="KRL27218.1"/>
    <property type="molecule type" value="Genomic_DNA"/>
</dbReference>
<dbReference type="Proteomes" id="UP000051445">
    <property type="component" value="Unassembled WGS sequence"/>
</dbReference>
<protein>
    <submittedName>
        <fullName evidence="3">Penicillin-binding protein</fullName>
    </submittedName>
</protein>
<feature type="domain" description="Beta-lactamase-related" evidence="2">
    <location>
        <begin position="71"/>
        <end position="292"/>
    </location>
</feature>
<dbReference type="Pfam" id="PF00144">
    <property type="entry name" value="Beta-lactamase"/>
    <property type="match status" value="1"/>
</dbReference>
<feature type="signal peptide" evidence="1">
    <location>
        <begin position="1"/>
        <end position="24"/>
    </location>
</feature>
<dbReference type="STRING" id="1423746.FD27_GL000970"/>
<name>A0A0R1PAU4_9LACO</name>
<dbReference type="OrthoDB" id="2151402at2"/>
<dbReference type="Gene3D" id="3.40.710.10">
    <property type="entry name" value="DD-peptidase/beta-lactamase superfamily"/>
    <property type="match status" value="1"/>
</dbReference>
<sequence>MKKLVLVMMVCLSVVCFVVPEANASQMPNHYQRQQLQRTLVHSKANVVLLVNGQTKRQPLVLTNATVNPKSAQHLTADRLFPIGSTQKWLTGLMVLRTIKGGHLSLNTTLNHYYPQVNDSNQITIWRLLTHTSGLADQGRFAQQVLTNQQQQESYSLSHYQSTGGTGWQYASINYVLLAGILSKINHRPYRELLIQELARPAHLHDLKFYYQIRNAQMVPSSLLLTGDQNNDWQHLQSQLSTTLGAGDLLMTPRNYWQLLNYSLDHYRPEFRQIVRTKVNTPSHYFAGFYVNGPLLHDNGTVDGYTCVVYTNRYRSLMLFSNSLSSQQTDQLAGQLAQIYFNQK</sequence>
<evidence type="ECO:0000259" key="2">
    <source>
        <dbReference type="Pfam" id="PF00144"/>
    </source>
</evidence>
<dbReference type="PANTHER" id="PTHR43283:SF3">
    <property type="entry name" value="BETA-LACTAMASE FAMILY PROTEIN (AFU_ORTHOLOGUE AFUA_5G07500)"/>
    <property type="match status" value="1"/>
</dbReference>